<evidence type="ECO:0000259" key="9">
    <source>
        <dbReference type="PROSITE" id="PS50979"/>
    </source>
</evidence>
<dbReference type="EMBL" id="CP046391">
    <property type="protein sequence ID" value="QJC27418.1"/>
    <property type="molecule type" value="Genomic_DNA"/>
</dbReference>
<dbReference type="Pfam" id="PF00289">
    <property type="entry name" value="Biotin_carb_N"/>
    <property type="match status" value="1"/>
</dbReference>
<gene>
    <name evidence="10" type="primary">accA</name>
    <name evidence="10" type="ORF">ANPL_01555</name>
</gene>
<dbReference type="PROSITE" id="PS50975">
    <property type="entry name" value="ATP_GRASP"/>
    <property type="match status" value="1"/>
</dbReference>
<dbReference type="GO" id="GO:0046872">
    <property type="term" value="F:metal ion binding"/>
    <property type="evidence" value="ECO:0007669"/>
    <property type="project" value="InterPro"/>
</dbReference>
<dbReference type="Pfam" id="PF00364">
    <property type="entry name" value="Biotin_lipoyl"/>
    <property type="match status" value="1"/>
</dbReference>
<evidence type="ECO:0000256" key="3">
    <source>
        <dbReference type="ARBA" id="ARBA00022741"/>
    </source>
</evidence>
<evidence type="ECO:0000313" key="11">
    <source>
        <dbReference type="Proteomes" id="UP000500930"/>
    </source>
</evidence>
<dbReference type="PANTHER" id="PTHR18866:SF33">
    <property type="entry name" value="METHYLCROTONOYL-COA CARBOXYLASE SUBUNIT ALPHA, MITOCHONDRIAL-RELATED"/>
    <property type="match status" value="1"/>
</dbReference>
<dbReference type="PROSITE" id="PS50979">
    <property type="entry name" value="BC"/>
    <property type="match status" value="1"/>
</dbReference>
<dbReference type="KEGG" id="aplt:ANPL_01555"/>
<keyword evidence="3 6" id="KW-0547">Nucleotide-binding</keyword>
<dbReference type="SUPFAM" id="SSF51230">
    <property type="entry name" value="Single hybrid motif"/>
    <property type="match status" value="1"/>
</dbReference>
<dbReference type="InterPro" id="IPR005482">
    <property type="entry name" value="Biotin_COase_C"/>
</dbReference>
<dbReference type="PROSITE" id="PS00188">
    <property type="entry name" value="BIOTIN"/>
    <property type="match status" value="1"/>
</dbReference>
<dbReference type="GO" id="GO:0005524">
    <property type="term" value="F:ATP binding"/>
    <property type="evidence" value="ECO:0007669"/>
    <property type="project" value="UniProtKB-UniRule"/>
</dbReference>
<keyword evidence="5" id="KW-0092">Biotin</keyword>
<evidence type="ECO:0000259" key="7">
    <source>
        <dbReference type="PROSITE" id="PS50968"/>
    </source>
</evidence>
<dbReference type="FunFam" id="3.40.50.20:FF:000010">
    <property type="entry name" value="Propionyl-CoA carboxylase subunit alpha"/>
    <property type="match status" value="1"/>
</dbReference>
<keyword evidence="11" id="KW-1185">Reference proteome</keyword>
<evidence type="ECO:0000256" key="1">
    <source>
        <dbReference type="ARBA" id="ARBA00001953"/>
    </source>
</evidence>
<dbReference type="SUPFAM" id="SSF52440">
    <property type="entry name" value="PreATP-grasp domain"/>
    <property type="match status" value="1"/>
</dbReference>
<dbReference type="InterPro" id="IPR050856">
    <property type="entry name" value="Biotin_carboxylase_complex"/>
</dbReference>
<dbReference type="InterPro" id="IPR011764">
    <property type="entry name" value="Biotin_carboxylation_dom"/>
</dbReference>
<dbReference type="InterPro" id="IPR016185">
    <property type="entry name" value="PreATP-grasp_dom_sf"/>
</dbReference>
<dbReference type="InterPro" id="IPR000089">
    <property type="entry name" value="Biotin_lipoyl"/>
</dbReference>
<dbReference type="Pfam" id="PF02785">
    <property type="entry name" value="Biotin_carb_C"/>
    <property type="match status" value="1"/>
</dbReference>
<dbReference type="InterPro" id="IPR011053">
    <property type="entry name" value="Single_hybrid_motif"/>
</dbReference>
<comment type="cofactor">
    <cofactor evidence="1">
        <name>biotin</name>
        <dbReference type="ChEBI" id="CHEBI:57586"/>
    </cofactor>
</comment>
<feature type="domain" description="Biotin carboxylation" evidence="9">
    <location>
        <begin position="1"/>
        <end position="447"/>
    </location>
</feature>
<dbReference type="SMART" id="SM00878">
    <property type="entry name" value="Biotin_carb_C"/>
    <property type="match status" value="1"/>
</dbReference>
<dbReference type="Proteomes" id="UP000500930">
    <property type="component" value="Chromosome"/>
</dbReference>
<feature type="domain" description="Lipoyl-binding" evidence="7">
    <location>
        <begin position="581"/>
        <end position="657"/>
    </location>
</feature>
<dbReference type="InterPro" id="IPR011761">
    <property type="entry name" value="ATP-grasp"/>
</dbReference>
<protein>
    <submittedName>
        <fullName evidence="10">Acetyl-/propionyl-coenzyme A carboxylase alpha chain</fullName>
    </submittedName>
</protein>
<dbReference type="FunFam" id="3.30.1490.20:FF:000003">
    <property type="entry name" value="acetyl-CoA carboxylase isoform X1"/>
    <property type="match status" value="1"/>
</dbReference>
<dbReference type="RefSeq" id="WP_169193058.1">
    <property type="nucleotide sequence ID" value="NZ_CP046391.1"/>
</dbReference>
<feature type="domain" description="ATP-grasp" evidence="8">
    <location>
        <begin position="120"/>
        <end position="317"/>
    </location>
</feature>
<dbReference type="PROSITE" id="PS00867">
    <property type="entry name" value="CPSASE_2"/>
    <property type="match status" value="1"/>
</dbReference>
<dbReference type="InterPro" id="IPR011054">
    <property type="entry name" value="Rudment_hybrid_motif"/>
</dbReference>
<evidence type="ECO:0000259" key="8">
    <source>
        <dbReference type="PROSITE" id="PS50975"/>
    </source>
</evidence>
<keyword evidence="4 6" id="KW-0067">ATP-binding</keyword>
<dbReference type="SUPFAM" id="SSF56059">
    <property type="entry name" value="Glutathione synthetase ATP-binding domain-like"/>
    <property type="match status" value="1"/>
</dbReference>
<keyword evidence="2" id="KW-0436">Ligase</keyword>
<evidence type="ECO:0000313" key="10">
    <source>
        <dbReference type="EMBL" id="QJC27418.1"/>
    </source>
</evidence>
<dbReference type="PROSITE" id="PS50968">
    <property type="entry name" value="BIOTINYL_LIPOYL"/>
    <property type="match status" value="1"/>
</dbReference>
<name>A0A858PXX7_9RICK</name>
<evidence type="ECO:0000256" key="4">
    <source>
        <dbReference type="ARBA" id="ARBA00022840"/>
    </source>
</evidence>
<reference evidence="10 11" key="1">
    <citation type="journal article" date="2020" name="Pathogens">
        <title>First Whole Genome Sequence of Anaplasma platys, an Obligate Intracellular Rickettsial Pathogen of Dogs.</title>
        <authorList>
            <person name="Llanes A."/>
            <person name="Rajeev S."/>
        </authorList>
    </citation>
    <scope>NUCLEOTIDE SEQUENCE [LARGE SCALE GENOMIC DNA]</scope>
    <source>
        <strain evidence="10 11">S3</strain>
    </source>
</reference>
<dbReference type="FunFam" id="3.30.470.20:FF:000028">
    <property type="entry name" value="Methylcrotonoyl-CoA carboxylase subunit alpha, mitochondrial"/>
    <property type="match status" value="1"/>
</dbReference>
<accession>A0A858PXX7</accession>
<dbReference type="Gene3D" id="2.40.50.100">
    <property type="match status" value="1"/>
</dbReference>
<dbReference type="AlphaFoldDB" id="A0A858PXX7"/>
<dbReference type="InterPro" id="IPR005481">
    <property type="entry name" value="BC-like_N"/>
</dbReference>
<dbReference type="InterPro" id="IPR005479">
    <property type="entry name" value="CPAse_ATP-bd"/>
</dbReference>
<organism evidence="10 11">
    <name type="scientific">Anaplasma platys</name>
    <dbReference type="NCBI Taxonomy" id="949"/>
    <lineage>
        <taxon>Bacteria</taxon>
        <taxon>Pseudomonadati</taxon>
        <taxon>Pseudomonadota</taxon>
        <taxon>Alphaproteobacteria</taxon>
        <taxon>Rickettsiales</taxon>
        <taxon>Anaplasmataceae</taxon>
        <taxon>Anaplasma</taxon>
    </lineage>
</organism>
<dbReference type="GO" id="GO:0004658">
    <property type="term" value="F:propionyl-CoA carboxylase activity"/>
    <property type="evidence" value="ECO:0007669"/>
    <property type="project" value="TreeGrafter"/>
</dbReference>
<dbReference type="PROSITE" id="PS00866">
    <property type="entry name" value="CPSASE_1"/>
    <property type="match status" value="1"/>
</dbReference>
<evidence type="ECO:0000256" key="5">
    <source>
        <dbReference type="ARBA" id="ARBA00023267"/>
    </source>
</evidence>
<dbReference type="Pfam" id="PF02786">
    <property type="entry name" value="CPSase_L_D2"/>
    <property type="match status" value="1"/>
</dbReference>
<dbReference type="PANTHER" id="PTHR18866">
    <property type="entry name" value="CARBOXYLASE:PYRUVATE/ACETYL-COA/PROPIONYL-COA CARBOXYLASE"/>
    <property type="match status" value="1"/>
</dbReference>
<dbReference type="InterPro" id="IPR001882">
    <property type="entry name" value="Biotin_BS"/>
</dbReference>
<dbReference type="Gene3D" id="3.30.470.20">
    <property type="entry name" value="ATP-grasp fold, B domain"/>
    <property type="match status" value="1"/>
</dbReference>
<dbReference type="CDD" id="cd06850">
    <property type="entry name" value="biotinyl_domain"/>
    <property type="match status" value="1"/>
</dbReference>
<sequence length="661" mass="72355">MIKRILIANRGEIACRIARTAHKMGIKCVGIYSDADIGALHTQCMDEKVHVGPSQASQSYLNIDKICSVAVSAGVDAVHPGYGFLSENADFPEKLAEHGIGFIGPVPSSMRMMADKVVSKKIAKDAGVAVVPGFMGVIGSVDEAKEISRSLGFPVMIKAAAGGGGKGMRVVRHEKDLDQAFSSATNEASKSFSDSRIFIEKYIEFPRHIEIQILADKHGNVICLGERECSIQRNNQKVLEETPSPFLDGKTRSAMYAQCVSLAKRVNYCSAGTVEFIVNADREFFFLEMNTRLQVEHPVTELVTGIDLVEQMIKIADGEAISLSQEDVSFMGAAIEARVYAEDPRKGFLPSSGRISHYSEPPANTNLRIDSGVTEGSFVSMFYDPMIAKVSTHAETRIEAIEAMKKSLSCFNIEGVVNNIDFLLSLFCHPVFVAGDTNTGFIPEFYASGFKGDPLTPEAGKILSLALVYIYLESEARDYGGDYTPSGRICARVGDMKYVMNARCSEGRVFASLDEQDGFAVLQGSWTGDYKVLDICIGDEHHCIKVGRCASRYRLRYLAVDAMCTVYEERVDKFMEFMPEPQDESVSLDSIISPIAGMIVDIYVKKGDKVAVGQPVLVIEAMKMENLICSEIEAEVEEVFLEPGKSVAQGEVILKFVASED</sequence>
<dbReference type="SUPFAM" id="SSF51246">
    <property type="entry name" value="Rudiment single hybrid motif"/>
    <property type="match status" value="1"/>
</dbReference>
<evidence type="ECO:0000256" key="6">
    <source>
        <dbReference type="PROSITE-ProRule" id="PRU00409"/>
    </source>
</evidence>
<evidence type="ECO:0000256" key="2">
    <source>
        <dbReference type="ARBA" id="ARBA00022598"/>
    </source>
</evidence>
<proteinExistence type="predicted"/>